<organism evidence="1 2">
    <name type="scientific">Panicum virgatum</name>
    <name type="common">Blackwell switchgrass</name>
    <dbReference type="NCBI Taxonomy" id="38727"/>
    <lineage>
        <taxon>Eukaryota</taxon>
        <taxon>Viridiplantae</taxon>
        <taxon>Streptophyta</taxon>
        <taxon>Embryophyta</taxon>
        <taxon>Tracheophyta</taxon>
        <taxon>Spermatophyta</taxon>
        <taxon>Magnoliopsida</taxon>
        <taxon>Liliopsida</taxon>
        <taxon>Poales</taxon>
        <taxon>Poaceae</taxon>
        <taxon>PACMAD clade</taxon>
        <taxon>Panicoideae</taxon>
        <taxon>Panicodae</taxon>
        <taxon>Paniceae</taxon>
        <taxon>Panicinae</taxon>
        <taxon>Panicum</taxon>
        <taxon>Panicum sect. Hiantes</taxon>
    </lineage>
</organism>
<accession>A0A8T0PUL6</accession>
<sequence length="83" mass="8903">MITRSWPIGSGSSCCLHPQCGSTPSTSTLLRDKRRTHLCRLGSGPAGTTIDTAIESWAQPNHGCISSRGAKELVVGRSCIRRH</sequence>
<reference evidence="1" key="1">
    <citation type="submission" date="2020-05" db="EMBL/GenBank/DDBJ databases">
        <title>WGS assembly of Panicum virgatum.</title>
        <authorList>
            <person name="Lovell J.T."/>
            <person name="Jenkins J."/>
            <person name="Shu S."/>
            <person name="Juenger T.E."/>
            <person name="Schmutz J."/>
        </authorList>
    </citation>
    <scope>NUCLEOTIDE SEQUENCE</scope>
    <source>
        <strain evidence="1">AP13</strain>
    </source>
</reference>
<evidence type="ECO:0000313" key="1">
    <source>
        <dbReference type="EMBL" id="KAG2564169.1"/>
    </source>
</evidence>
<keyword evidence="2" id="KW-1185">Reference proteome</keyword>
<evidence type="ECO:0000313" key="2">
    <source>
        <dbReference type="Proteomes" id="UP000823388"/>
    </source>
</evidence>
<dbReference type="EMBL" id="CM029051">
    <property type="protein sequence ID" value="KAG2564169.1"/>
    <property type="molecule type" value="Genomic_DNA"/>
</dbReference>
<gene>
    <name evidence="1" type="ORF">PVAP13_8KG389315</name>
</gene>
<comment type="caution">
    <text evidence="1">The sequence shown here is derived from an EMBL/GenBank/DDBJ whole genome shotgun (WGS) entry which is preliminary data.</text>
</comment>
<name>A0A8T0PUL6_PANVG</name>
<dbReference type="AlphaFoldDB" id="A0A8T0PUL6"/>
<protein>
    <submittedName>
        <fullName evidence="1">Uncharacterized protein</fullName>
    </submittedName>
</protein>
<proteinExistence type="predicted"/>
<dbReference type="Proteomes" id="UP000823388">
    <property type="component" value="Chromosome 8K"/>
</dbReference>